<evidence type="ECO:0000256" key="7">
    <source>
        <dbReference type="ARBA" id="ARBA00023136"/>
    </source>
</evidence>
<dbReference type="InterPro" id="IPR021720">
    <property type="entry name" value="Malectin_dom"/>
</dbReference>
<dbReference type="Pfam" id="PF11721">
    <property type="entry name" value="Malectin"/>
    <property type="match status" value="3"/>
</dbReference>
<dbReference type="EMBL" id="CP002467">
    <property type="protein sequence ID" value="ADV83069.1"/>
    <property type="molecule type" value="Genomic_DNA"/>
</dbReference>
<gene>
    <name evidence="13" type="ordered locus">AciPR4_2268</name>
</gene>
<keyword evidence="3" id="KW-0812">Transmembrane</keyword>
<keyword evidence="4" id="KW-0732">Signal</keyword>
<dbReference type="InterPro" id="IPR013320">
    <property type="entry name" value="ConA-like_dom_sf"/>
</dbReference>
<evidence type="ECO:0000259" key="12">
    <source>
        <dbReference type="PROSITE" id="PS51766"/>
    </source>
</evidence>
<dbReference type="InterPro" id="IPR002105">
    <property type="entry name" value="Dockerin_1_rpt"/>
</dbReference>
<dbReference type="SUPFAM" id="SSF49265">
    <property type="entry name" value="Fibronectin type III"/>
    <property type="match status" value="2"/>
</dbReference>
<dbReference type="CDD" id="cd14254">
    <property type="entry name" value="Dockerin_II"/>
    <property type="match status" value="1"/>
</dbReference>
<keyword evidence="5" id="KW-0256">Endoplasmic reticulum</keyword>
<dbReference type="Pfam" id="PF13385">
    <property type="entry name" value="Laminin_G_3"/>
    <property type="match status" value="1"/>
</dbReference>
<reference evidence="13 14" key="1">
    <citation type="journal article" date="2012" name="Stand. Genomic Sci.">
        <title>Complete genome sequence of Terriglobus saanensis type strain SP1PR4(T), an Acidobacteria from tundra soil.</title>
        <authorList>
            <person name="Rawat S.R."/>
            <person name="Mannisto M.K."/>
            <person name="Starovoytov V."/>
            <person name="Goodwin L."/>
            <person name="Nolan M."/>
            <person name="Hauser L."/>
            <person name="Land M."/>
            <person name="Davenport K.W."/>
            <person name="Woyke T."/>
            <person name="Haggblom M.M."/>
        </authorList>
    </citation>
    <scope>NUCLEOTIDE SEQUENCE</scope>
    <source>
        <strain evidence="14">ATCC BAA-1853 / DSM 23119 / SP1PR4</strain>
    </source>
</reference>
<feature type="domain" description="Dockerin" evidence="12">
    <location>
        <begin position="996"/>
        <end position="1060"/>
    </location>
</feature>
<accession>E8UXA6</accession>
<dbReference type="InterPro" id="IPR039155">
    <property type="entry name" value="MLEC"/>
</dbReference>
<dbReference type="eggNOG" id="COG1520">
    <property type="taxonomic scope" value="Bacteria"/>
</dbReference>
<dbReference type="InterPro" id="IPR013783">
    <property type="entry name" value="Ig-like_fold"/>
</dbReference>
<dbReference type="PROSITE" id="PS51766">
    <property type="entry name" value="DOCKERIN"/>
    <property type="match status" value="1"/>
</dbReference>
<evidence type="ECO:0000313" key="13">
    <source>
        <dbReference type="EMBL" id="ADV83069.1"/>
    </source>
</evidence>
<keyword evidence="8" id="KW-1015">Disulfide bond</keyword>
<protein>
    <submittedName>
        <fullName evidence="13">Fibronectin type III domain protein</fullName>
    </submittedName>
</protein>
<keyword evidence="6" id="KW-1133">Transmembrane helix</keyword>
<dbReference type="InterPro" id="IPR016134">
    <property type="entry name" value="Dockerin_dom"/>
</dbReference>
<dbReference type="SMART" id="SM00560">
    <property type="entry name" value="LamGL"/>
    <property type="match status" value="1"/>
</dbReference>
<dbReference type="Gene3D" id="2.60.120.430">
    <property type="entry name" value="Galactose-binding lectin"/>
    <property type="match status" value="3"/>
</dbReference>
<dbReference type="PANTHER" id="PTHR13460:SF0">
    <property type="entry name" value="MALECTIN"/>
    <property type="match status" value="1"/>
</dbReference>
<comment type="similarity">
    <text evidence="2">Belongs to the malectin family.</text>
</comment>
<dbReference type="InterPro" id="IPR036116">
    <property type="entry name" value="FN3_sf"/>
</dbReference>
<evidence type="ECO:0000256" key="2">
    <source>
        <dbReference type="ARBA" id="ARBA00009141"/>
    </source>
</evidence>
<evidence type="ECO:0000256" key="3">
    <source>
        <dbReference type="ARBA" id="ARBA00022692"/>
    </source>
</evidence>
<sequence>MWKVDPQHTGLNSQETILTPALVGDATKFAPLFAQKLDGQVYGAPLFMSAATLNKLPGTFRDGKSHNVVYVVTQHDSVYAFDGDAQNIGPNDSAPLWHTSFLVPNSQLGTPTSVPSTDANGNDITPEFGISTTPVIDPVSGTLYVVSLLKFPGQSLNNLYRQELHALDLKTGLDKVTPFVLDANLTFQGTANTGTHDSDQDPVTAPIGQIPFSPLHEHLRAAMAFDSKNHIVYLAYASHSDEMRYYGLVLGFDSSTLKLIHSFVTTPNGSGTGGIWQGGASVALDENQNIVFVTGNGQFDQDPSTGLVDWGESALKLPAAMDGQQQFQLAITDTNSFFTPFNWALLNQGGTVNGHSINGDSDLGAGGPLLLPTQQGEHPHMMLFGGKEGTWYLIDRDILGGVSIDDPNSKQPIQLVPEPDFPQLTLTPSYFNGAVYYASGGHPMERLKLVFDAVDNVTKLETAPTLGTGGNINNKGASPFITSNGTLNGIAWAIDGNLKAYDANTLQLISTGFNGDISAPDGSGRCQTTKFNNSLAVANGHAYYTCFSGTSQGFLFVAGLKAAAAVPPAAPTALSATAVSSTAINLSWTNNAANDPSLAGFHVSRATSANGPFTVLNVSAQGTTFADSTLSPNTQYFYQVSAFNSADSSPSNTASATTFPSYTQPGLVGFWPMEDGTGNTVSDASGNGHSGSLPNGGESLFTSDGYINDGVAFHGTTIADNITVPDSSDLDFTASQSFTLATWVRLDAITGVEQPIVLKSANNGNVYGLLFNGNNQFVMRGPAGDVAGTVAATKGVWAHVAMVQDGTANTRTLYVNGQAVANGVAQDANGPGALEWGEEDLPSGSDHVQFGFQGVIDETRLYNRALSASEIADLLPVTLLDASSMPSPDTTDQLGTTLFPIKAPVSEARISKTAGSYTVVAHFAKAVTGISPTLTQKNGGAQAQGVVGTPIYDSTQTSVSIPLTGVANSQQLNLHLSGILAADQKSVVPGTADITFQVLAGDVNGDGVVDNNDVSLENASITNASVLPTNAAFDINGDGLLNSADVSLLLGQTPGGQTPPAAPANLTATVGTSSVGLSWSPSNNAISYTLFRGTSSGNEFQLMQNLTGTQFTDNNVIPGTTYFYKVEAVNGAGPSSFSNEAQAVLPGNNQTAVSAVIQIDSGSTTAVGTFVADEFVSGGNTTGNVGVPIDTSRGQNLAPMEVYQTNRFGTFTYTIPNLTSGTSYILRLHFAETFWTDPGSRLFDILVNGQTVQSNFDIVAAAGGKDVAISVDYPVTAQNGQVAITFQTVKDNALVSGLELLNTATQAPSTSLVYQVDSGSAVSAGVFFADSSFSGGNTSQTNDTITTTGVKNAAPAAVYQSNRFGTSTYTFTGLKTGSPYIIRSHFAETYWNAPGARLFNILINDQVAQSNYDIFATAGGKDIATTLDLPATAQNGQITVQYQTVKDNALVSGIEVIGDGSMMPRPNAPTSLHAAAGVGRVALTWASAASGTYSVFRGNAAGSEATTPIASGLTGTSFIDANLPNGQPFFYTVQNANATVASFASSEVSATPGSSLTGAPVYRIAAGSVTPIVPFQADAFFAGGGTATGAGNPDLSAVVNPAPEQVYQQERAGGTITYTLPNLLVGTNYKLRLHFNEFYWKQPGQRVFNVIVNGDTVLPNFDIIAAAGAPGTAIVEEFTVQPDPNGNITVTLSGAIADQPKISALELYR</sequence>
<dbReference type="STRING" id="401053.AciPR4_2268"/>
<dbReference type="GO" id="GO:0030246">
    <property type="term" value="F:carbohydrate binding"/>
    <property type="evidence" value="ECO:0007669"/>
    <property type="project" value="InterPro"/>
</dbReference>
<keyword evidence="7" id="KW-0472">Membrane</keyword>
<dbReference type="GO" id="GO:0016020">
    <property type="term" value="C:membrane"/>
    <property type="evidence" value="ECO:0007669"/>
    <property type="project" value="TreeGrafter"/>
</dbReference>
<evidence type="ECO:0000256" key="10">
    <source>
        <dbReference type="ARBA" id="ARBA00023277"/>
    </source>
</evidence>
<dbReference type="Pfam" id="PF00041">
    <property type="entry name" value="fn3"/>
    <property type="match status" value="2"/>
</dbReference>
<dbReference type="Gene3D" id="2.60.120.200">
    <property type="match status" value="1"/>
</dbReference>
<evidence type="ECO:0000256" key="1">
    <source>
        <dbReference type="ARBA" id="ARBA00004115"/>
    </source>
</evidence>
<keyword evidence="14" id="KW-1185">Reference proteome</keyword>
<dbReference type="PROSITE" id="PS00018">
    <property type="entry name" value="EF_HAND_1"/>
    <property type="match status" value="1"/>
</dbReference>
<dbReference type="PANTHER" id="PTHR13460">
    <property type="match status" value="1"/>
</dbReference>
<evidence type="ECO:0000256" key="6">
    <source>
        <dbReference type="ARBA" id="ARBA00022989"/>
    </source>
</evidence>
<dbReference type="eggNOG" id="COG3055">
    <property type="taxonomic scope" value="Bacteria"/>
</dbReference>
<dbReference type="PROSITE" id="PS50853">
    <property type="entry name" value="FN3"/>
    <property type="match status" value="2"/>
</dbReference>
<evidence type="ECO:0000313" key="14">
    <source>
        <dbReference type="Proteomes" id="UP000006844"/>
    </source>
</evidence>
<keyword evidence="9" id="KW-0325">Glycoprotein</keyword>
<feature type="domain" description="Fibronectin type-III" evidence="11">
    <location>
        <begin position="570"/>
        <end position="661"/>
    </location>
</feature>
<dbReference type="CDD" id="cd00063">
    <property type="entry name" value="FN3"/>
    <property type="match status" value="2"/>
</dbReference>
<evidence type="ECO:0000256" key="9">
    <source>
        <dbReference type="ARBA" id="ARBA00023180"/>
    </source>
</evidence>
<dbReference type="InterPro" id="IPR018247">
    <property type="entry name" value="EF_Hand_1_Ca_BS"/>
</dbReference>
<dbReference type="SMART" id="SM00060">
    <property type="entry name" value="FN3"/>
    <property type="match status" value="3"/>
</dbReference>
<dbReference type="KEGG" id="tsa:AciPR4_2268"/>
<dbReference type="Proteomes" id="UP000006844">
    <property type="component" value="Chromosome"/>
</dbReference>
<dbReference type="InterPro" id="IPR006558">
    <property type="entry name" value="LamG-like"/>
</dbReference>
<name>E8UXA6_TERSS</name>
<dbReference type="Gene3D" id="2.60.40.10">
    <property type="entry name" value="Immunoglobulins"/>
    <property type="match status" value="3"/>
</dbReference>
<proteinExistence type="inferred from homology"/>
<evidence type="ECO:0000256" key="5">
    <source>
        <dbReference type="ARBA" id="ARBA00022824"/>
    </source>
</evidence>
<dbReference type="InterPro" id="IPR011047">
    <property type="entry name" value="Quinoprotein_ADH-like_sf"/>
</dbReference>
<dbReference type="HOGENOM" id="CLU_235108_0_0_0"/>
<dbReference type="GO" id="GO:0000272">
    <property type="term" value="P:polysaccharide catabolic process"/>
    <property type="evidence" value="ECO:0007669"/>
    <property type="project" value="InterPro"/>
</dbReference>
<dbReference type="eggNOG" id="COG2273">
    <property type="taxonomic scope" value="Bacteria"/>
</dbReference>
<keyword evidence="10" id="KW-0119">Carbohydrate metabolism</keyword>
<evidence type="ECO:0000256" key="8">
    <source>
        <dbReference type="ARBA" id="ARBA00023157"/>
    </source>
</evidence>
<dbReference type="SUPFAM" id="SSF63446">
    <property type="entry name" value="Type I dockerin domain"/>
    <property type="match status" value="1"/>
</dbReference>
<evidence type="ECO:0000256" key="4">
    <source>
        <dbReference type="ARBA" id="ARBA00022729"/>
    </source>
</evidence>
<evidence type="ECO:0000259" key="11">
    <source>
        <dbReference type="PROSITE" id="PS50853"/>
    </source>
</evidence>
<dbReference type="GO" id="GO:0004553">
    <property type="term" value="F:hydrolase activity, hydrolyzing O-glycosyl compounds"/>
    <property type="evidence" value="ECO:0007669"/>
    <property type="project" value="InterPro"/>
</dbReference>
<dbReference type="InterPro" id="IPR036439">
    <property type="entry name" value="Dockerin_dom_sf"/>
</dbReference>
<dbReference type="SUPFAM" id="SSF50998">
    <property type="entry name" value="Quinoprotein alcohol dehydrogenase-like"/>
    <property type="match status" value="1"/>
</dbReference>
<feature type="domain" description="Fibronectin type-III" evidence="11">
    <location>
        <begin position="1062"/>
        <end position="1148"/>
    </location>
</feature>
<dbReference type="InterPro" id="IPR003961">
    <property type="entry name" value="FN3_dom"/>
</dbReference>
<dbReference type="Gene3D" id="1.10.1330.10">
    <property type="entry name" value="Dockerin domain"/>
    <property type="match status" value="1"/>
</dbReference>
<dbReference type="Pfam" id="PF00404">
    <property type="entry name" value="Dockerin_1"/>
    <property type="match status" value="1"/>
</dbReference>
<organism evidence="13 14">
    <name type="scientific">Terriglobus saanensis (strain ATCC BAA-1853 / DSM 23119 / SP1PR4)</name>
    <dbReference type="NCBI Taxonomy" id="401053"/>
    <lineage>
        <taxon>Bacteria</taxon>
        <taxon>Pseudomonadati</taxon>
        <taxon>Acidobacteriota</taxon>
        <taxon>Terriglobia</taxon>
        <taxon>Terriglobales</taxon>
        <taxon>Acidobacteriaceae</taxon>
        <taxon>Terriglobus</taxon>
    </lineage>
</organism>
<comment type="subcellular location">
    <subcellularLocation>
        <location evidence="1">Endoplasmic reticulum membrane</location>
        <topology evidence="1">Single-pass type I membrane protein</topology>
    </subcellularLocation>
</comment>
<dbReference type="SUPFAM" id="SSF49899">
    <property type="entry name" value="Concanavalin A-like lectins/glucanases"/>
    <property type="match status" value="1"/>
</dbReference>